<comment type="caution">
    <text evidence="1">The sequence shown here is derived from an EMBL/GenBank/DDBJ whole genome shotgun (WGS) entry which is preliminary data.</text>
</comment>
<reference evidence="1 2" key="2">
    <citation type="journal article" date="2022" name="Mol. Ecol. Resour.">
        <title>The genomes of chicory, endive, great burdock and yacon provide insights into Asteraceae paleo-polyploidization history and plant inulin production.</title>
        <authorList>
            <person name="Fan W."/>
            <person name="Wang S."/>
            <person name="Wang H."/>
            <person name="Wang A."/>
            <person name="Jiang F."/>
            <person name="Liu H."/>
            <person name="Zhao H."/>
            <person name="Xu D."/>
            <person name="Zhang Y."/>
        </authorList>
    </citation>
    <scope>NUCLEOTIDE SEQUENCE [LARGE SCALE GENOMIC DNA]</scope>
    <source>
        <strain evidence="2">cv. Yunnan</strain>
        <tissue evidence="1">Leaves</tissue>
    </source>
</reference>
<organism evidence="1 2">
    <name type="scientific">Smallanthus sonchifolius</name>
    <dbReference type="NCBI Taxonomy" id="185202"/>
    <lineage>
        <taxon>Eukaryota</taxon>
        <taxon>Viridiplantae</taxon>
        <taxon>Streptophyta</taxon>
        <taxon>Embryophyta</taxon>
        <taxon>Tracheophyta</taxon>
        <taxon>Spermatophyta</taxon>
        <taxon>Magnoliopsida</taxon>
        <taxon>eudicotyledons</taxon>
        <taxon>Gunneridae</taxon>
        <taxon>Pentapetalae</taxon>
        <taxon>asterids</taxon>
        <taxon>campanulids</taxon>
        <taxon>Asterales</taxon>
        <taxon>Asteraceae</taxon>
        <taxon>Asteroideae</taxon>
        <taxon>Heliantheae alliance</taxon>
        <taxon>Millerieae</taxon>
        <taxon>Smallanthus</taxon>
    </lineage>
</organism>
<accession>A0ACB9J0T9</accession>
<evidence type="ECO:0000313" key="1">
    <source>
        <dbReference type="EMBL" id="KAI3812877.1"/>
    </source>
</evidence>
<reference evidence="2" key="1">
    <citation type="journal article" date="2022" name="Mol. Ecol. Resour.">
        <title>The genomes of chicory, endive, great burdock and yacon provide insights into Asteraceae palaeo-polyploidization history and plant inulin production.</title>
        <authorList>
            <person name="Fan W."/>
            <person name="Wang S."/>
            <person name="Wang H."/>
            <person name="Wang A."/>
            <person name="Jiang F."/>
            <person name="Liu H."/>
            <person name="Zhao H."/>
            <person name="Xu D."/>
            <person name="Zhang Y."/>
        </authorList>
    </citation>
    <scope>NUCLEOTIDE SEQUENCE [LARGE SCALE GENOMIC DNA]</scope>
    <source>
        <strain evidence="2">cv. Yunnan</strain>
    </source>
</reference>
<keyword evidence="2" id="KW-1185">Reference proteome</keyword>
<name>A0ACB9J0T9_9ASTR</name>
<sequence>MKQKLYLGWNGYYWRIHCYTRLLVKIEMMKERFSKLLHGEDLVMGMVFVLLWLSRFQLQIYVWWWLIS</sequence>
<gene>
    <name evidence="1" type="ORF">L1987_17590</name>
</gene>
<proteinExistence type="predicted"/>
<protein>
    <submittedName>
        <fullName evidence="1">Uncharacterized protein</fullName>
    </submittedName>
</protein>
<dbReference type="EMBL" id="CM042023">
    <property type="protein sequence ID" value="KAI3812877.1"/>
    <property type="molecule type" value="Genomic_DNA"/>
</dbReference>
<dbReference type="Proteomes" id="UP001056120">
    <property type="component" value="Linkage Group LG06"/>
</dbReference>
<evidence type="ECO:0000313" key="2">
    <source>
        <dbReference type="Proteomes" id="UP001056120"/>
    </source>
</evidence>